<keyword evidence="1" id="KW-1133">Transmembrane helix</keyword>
<evidence type="ECO:0000256" key="1">
    <source>
        <dbReference type="SAM" id="Phobius"/>
    </source>
</evidence>
<keyword evidence="1" id="KW-0472">Membrane</keyword>
<keyword evidence="1" id="KW-0812">Transmembrane</keyword>
<dbReference type="EMBL" id="HBIE01031292">
    <property type="protein sequence ID" value="CAE0314516.1"/>
    <property type="molecule type" value="Transcribed_RNA"/>
</dbReference>
<sequence>MICVVIFRVSTPQMMSYLLLHGGAPAIFTLMIVVNCLALCIFLLKFDSLQPHQSYMILKQREMISHGLDDKDLRLLDTIEQTSVPHSPIDGGLHSQNRNMAYNTYQSGLFLNASLQDRDQNGSP</sequence>
<accession>A0A7S3MPW2</accession>
<reference evidence="2" key="1">
    <citation type="submission" date="2021-01" db="EMBL/GenBank/DDBJ databases">
        <authorList>
            <person name="Corre E."/>
            <person name="Pelletier E."/>
            <person name="Niang G."/>
            <person name="Scheremetjew M."/>
            <person name="Finn R."/>
            <person name="Kale V."/>
            <person name="Holt S."/>
            <person name="Cochrane G."/>
            <person name="Meng A."/>
            <person name="Brown T."/>
            <person name="Cohen L."/>
        </authorList>
    </citation>
    <scope>NUCLEOTIDE SEQUENCE</scope>
    <source>
        <strain evidence="2">Fehren 1</strain>
    </source>
</reference>
<dbReference type="AlphaFoldDB" id="A0A7S3MPW2"/>
<protein>
    <submittedName>
        <fullName evidence="2">Uncharacterized protein</fullName>
    </submittedName>
</protein>
<feature type="transmembrane region" description="Helical" evidence="1">
    <location>
        <begin position="24"/>
        <end position="44"/>
    </location>
</feature>
<organism evidence="2">
    <name type="scientific">Favella ehrenbergii</name>
    <dbReference type="NCBI Taxonomy" id="182087"/>
    <lineage>
        <taxon>Eukaryota</taxon>
        <taxon>Sar</taxon>
        <taxon>Alveolata</taxon>
        <taxon>Ciliophora</taxon>
        <taxon>Intramacronucleata</taxon>
        <taxon>Spirotrichea</taxon>
        <taxon>Choreotrichia</taxon>
        <taxon>Tintinnida</taxon>
        <taxon>Xystonellidae</taxon>
        <taxon>Favella</taxon>
    </lineage>
</organism>
<name>A0A7S3MPW2_9SPIT</name>
<proteinExistence type="predicted"/>
<gene>
    <name evidence="2" type="ORF">FEHR0123_LOCUS9442</name>
</gene>
<evidence type="ECO:0000313" key="2">
    <source>
        <dbReference type="EMBL" id="CAE0314516.1"/>
    </source>
</evidence>